<protein>
    <recommendedName>
        <fullName evidence="3">Tranposon-transfer assisting protein</fullName>
    </recommendedName>
</protein>
<sequence>MKKSEDCTPYELTEITTELVAFLSKNMDANSLNLVGHFIQDIAQSIMAVKTENLKKQKENEYNNF</sequence>
<keyword evidence="2" id="KW-1185">Reference proteome</keyword>
<comment type="caution">
    <text evidence="1">The sequence shown here is derived from an EMBL/GenBank/DDBJ whole genome shotgun (WGS) entry which is preliminary data.</text>
</comment>
<evidence type="ECO:0000313" key="1">
    <source>
        <dbReference type="EMBL" id="MEF2114973.1"/>
    </source>
</evidence>
<name>A0ABU7UU90_9CLOT</name>
<evidence type="ECO:0000313" key="2">
    <source>
        <dbReference type="Proteomes" id="UP001498469"/>
    </source>
</evidence>
<proteinExistence type="predicted"/>
<accession>A0ABU7UU90</accession>
<dbReference type="RefSeq" id="WP_216255911.1">
    <property type="nucleotide sequence ID" value="NZ_JAZHFS010000035.1"/>
</dbReference>
<evidence type="ECO:0008006" key="3">
    <source>
        <dbReference type="Google" id="ProtNLM"/>
    </source>
</evidence>
<reference evidence="1 2" key="1">
    <citation type="submission" date="2023-11" db="EMBL/GenBank/DDBJ databases">
        <title>Draft genome sequence of a psychrophilic Clostridium strain from permafrost water brine.</title>
        <authorList>
            <person name="Shcherbakova V.A."/>
            <person name="Trubitsyn V.E."/>
            <person name="Zakharyuk A.G."/>
        </authorList>
    </citation>
    <scope>NUCLEOTIDE SEQUENCE [LARGE SCALE GENOMIC DNA]</scope>
    <source>
        <strain evidence="1 2">14F</strain>
    </source>
</reference>
<gene>
    <name evidence="1" type="ORF">SJI18_22070</name>
</gene>
<dbReference type="Proteomes" id="UP001498469">
    <property type="component" value="Unassembled WGS sequence"/>
</dbReference>
<dbReference type="EMBL" id="JAZHFS010000035">
    <property type="protein sequence ID" value="MEF2114973.1"/>
    <property type="molecule type" value="Genomic_DNA"/>
</dbReference>
<organism evidence="1 2">
    <name type="scientific">Clostridium frigoriphilum</name>
    <dbReference type="NCBI Taxonomy" id="443253"/>
    <lineage>
        <taxon>Bacteria</taxon>
        <taxon>Bacillati</taxon>
        <taxon>Bacillota</taxon>
        <taxon>Clostridia</taxon>
        <taxon>Eubacteriales</taxon>
        <taxon>Clostridiaceae</taxon>
        <taxon>Clostridium</taxon>
    </lineage>
</organism>